<keyword evidence="4 6" id="KW-1133">Transmembrane helix</keyword>
<dbReference type="EMBL" id="AZFJ01000036">
    <property type="protein sequence ID" value="KRL87028.1"/>
    <property type="molecule type" value="Genomic_DNA"/>
</dbReference>
<feature type="transmembrane region" description="Helical" evidence="6">
    <location>
        <begin position="235"/>
        <end position="263"/>
    </location>
</feature>
<comment type="subcellular location">
    <subcellularLocation>
        <location evidence="1">Cell membrane</location>
        <topology evidence="1">Multi-pass membrane protein</topology>
    </subcellularLocation>
</comment>
<comment type="caution">
    <text evidence="8">The sequence shown here is derived from an EMBL/GenBank/DDBJ whole genome shotgun (WGS) entry which is preliminary data.</text>
</comment>
<evidence type="ECO:0000256" key="2">
    <source>
        <dbReference type="ARBA" id="ARBA00022448"/>
    </source>
</evidence>
<dbReference type="SUPFAM" id="SSF103473">
    <property type="entry name" value="MFS general substrate transporter"/>
    <property type="match status" value="1"/>
</dbReference>
<organism evidence="8 9">
    <name type="scientific">Lacticaseibacillus pantheris DSM 15945 = JCM 12539 = NBRC 106106</name>
    <dbReference type="NCBI Taxonomy" id="1423783"/>
    <lineage>
        <taxon>Bacteria</taxon>
        <taxon>Bacillati</taxon>
        <taxon>Bacillota</taxon>
        <taxon>Bacilli</taxon>
        <taxon>Lactobacillales</taxon>
        <taxon>Lactobacillaceae</taxon>
        <taxon>Lacticaseibacillus</taxon>
    </lineage>
</organism>
<dbReference type="InterPro" id="IPR020846">
    <property type="entry name" value="MFS_dom"/>
</dbReference>
<dbReference type="RefSeq" id="WP_056956375.1">
    <property type="nucleotide sequence ID" value="NZ_AZFJ01000036.1"/>
</dbReference>
<feature type="transmembrane region" description="Helical" evidence="6">
    <location>
        <begin position="275"/>
        <end position="297"/>
    </location>
</feature>
<gene>
    <name evidence="8" type="ORF">FC50_GL000230</name>
</gene>
<evidence type="ECO:0000256" key="1">
    <source>
        <dbReference type="ARBA" id="ARBA00004651"/>
    </source>
</evidence>
<dbReference type="InterPro" id="IPR011701">
    <property type="entry name" value="MFS"/>
</dbReference>
<dbReference type="GO" id="GO:0022857">
    <property type="term" value="F:transmembrane transporter activity"/>
    <property type="evidence" value="ECO:0007669"/>
    <property type="project" value="InterPro"/>
</dbReference>
<feature type="transmembrane region" description="Helical" evidence="6">
    <location>
        <begin position="101"/>
        <end position="123"/>
    </location>
</feature>
<dbReference type="AlphaFoldDB" id="A0A0R1U344"/>
<dbReference type="STRING" id="1423783.FC50_GL000230"/>
<dbReference type="InterPro" id="IPR036259">
    <property type="entry name" value="MFS_trans_sf"/>
</dbReference>
<evidence type="ECO:0000259" key="7">
    <source>
        <dbReference type="PROSITE" id="PS50850"/>
    </source>
</evidence>
<feature type="transmembrane region" description="Helical" evidence="6">
    <location>
        <begin position="166"/>
        <end position="188"/>
    </location>
</feature>
<dbReference type="OrthoDB" id="9797740at2"/>
<protein>
    <submittedName>
        <fullName evidence="8">Cyanate permease</fullName>
    </submittedName>
</protein>
<keyword evidence="9" id="KW-1185">Reference proteome</keyword>
<proteinExistence type="predicted"/>
<evidence type="ECO:0000256" key="6">
    <source>
        <dbReference type="SAM" id="Phobius"/>
    </source>
</evidence>
<evidence type="ECO:0000256" key="5">
    <source>
        <dbReference type="ARBA" id="ARBA00023136"/>
    </source>
</evidence>
<evidence type="ECO:0000256" key="4">
    <source>
        <dbReference type="ARBA" id="ARBA00022989"/>
    </source>
</evidence>
<evidence type="ECO:0000313" key="8">
    <source>
        <dbReference type="EMBL" id="KRL87028.1"/>
    </source>
</evidence>
<feature type="transmembrane region" description="Helical" evidence="6">
    <location>
        <begin position="78"/>
        <end position="95"/>
    </location>
</feature>
<dbReference type="GO" id="GO:0005886">
    <property type="term" value="C:plasma membrane"/>
    <property type="evidence" value="ECO:0007669"/>
    <property type="project" value="UniProtKB-SubCell"/>
</dbReference>
<dbReference type="Gene3D" id="1.20.1250.20">
    <property type="entry name" value="MFS general substrate transporter like domains"/>
    <property type="match status" value="1"/>
</dbReference>
<dbReference type="InterPro" id="IPR052524">
    <property type="entry name" value="MFS_Cyanate_Porter"/>
</dbReference>
<dbReference type="PANTHER" id="PTHR23523">
    <property type="match status" value="1"/>
</dbReference>
<feature type="transmembrane region" description="Helical" evidence="6">
    <location>
        <begin position="371"/>
        <end position="392"/>
    </location>
</feature>
<feature type="transmembrane region" description="Helical" evidence="6">
    <location>
        <begin position="344"/>
        <end position="365"/>
    </location>
</feature>
<dbReference type="Pfam" id="PF07690">
    <property type="entry name" value="MFS_1"/>
    <property type="match status" value="1"/>
</dbReference>
<feature type="transmembrane region" description="Helical" evidence="6">
    <location>
        <begin position="47"/>
        <end position="66"/>
    </location>
</feature>
<feature type="transmembrane region" description="Helical" evidence="6">
    <location>
        <begin position="209"/>
        <end position="229"/>
    </location>
</feature>
<evidence type="ECO:0000313" key="9">
    <source>
        <dbReference type="Proteomes" id="UP000051922"/>
    </source>
</evidence>
<dbReference type="PATRIC" id="fig|1423783.4.peg.238"/>
<feature type="domain" description="Major facilitator superfamily (MFS) profile" evidence="7">
    <location>
        <begin position="8"/>
        <end position="388"/>
    </location>
</feature>
<name>A0A0R1U344_9LACO</name>
<evidence type="ECO:0000256" key="3">
    <source>
        <dbReference type="ARBA" id="ARBA00022692"/>
    </source>
</evidence>
<feature type="transmembrane region" description="Helical" evidence="6">
    <location>
        <begin position="135"/>
        <end position="160"/>
    </location>
</feature>
<dbReference type="PROSITE" id="PS50850">
    <property type="entry name" value="MFS"/>
    <property type="match status" value="1"/>
</dbReference>
<dbReference type="PANTHER" id="PTHR23523:SF2">
    <property type="entry name" value="2-NITROIMIDAZOLE TRANSPORTER"/>
    <property type="match status" value="1"/>
</dbReference>
<dbReference type="Proteomes" id="UP000051922">
    <property type="component" value="Unassembled WGS sequence"/>
</dbReference>
<keyword evidence="5 6" id="KW-0472">Membrane</keyword>
<keyword evidence="3 6" id="KW-0812">Transmembrane</keyword>
<reference evidence="8 9" key="1">
    <citation type="journal article" date="2015" name="Genome Announc.">
        <title>Expanding the biotechnology potential of lactobacilli through comparative genomics of 213 strains and associated genera.</title>
        <authorList>
            <person name="Sun Z."/>
            <person name="Harris H.M."/>
            <person name="McCann A."/>
            <person name="Guo C."/>
            <person name="Argimon S."/>
            <person name="Zhang W."/>
            <person name="Yang X."/>
            <person name="Jeffery I.B."/>
            <person name="Cooney J.C."/>
            <person name="Kagawa T.F."/>
            <person name="Liu W."/>
            <person name="Song Y."/>
            <person name="Salvetti E."/>
            <person name="Wrobel A."/>
            <person name="Rasinkangas P."/>
            <person name="Parkhill J."/>
            <person name="Rea M.C."/>
            <person name="O'Sullivan O."/>
            <person name="Ritari J."/>
            <person name="Douillard F.P."/>
            <person name="Paul Ross R."/>
            <person name="Yang R."/>
            <person name="Briner A.E."/>
            <person name="Felis G.E."/>
            <person name="de Vos W.M."/>
            <person name="Barrangou R."/>
            <person name="Klaenhammer T.R."/>
            <person name="Caufield P.W."/>
            <person name="Cui Y."/>
            <person name="Zhang H."/>
            <person name="O'Toole P.W."/>
        </authorList>
    </citation>
    <scope>NUCLEOTIDE SEQUENCE [LARGE SCALE GENOMIC DNA]</scope>
    <source>
        <strain evidence="8 9">DSM 15945</strain>
    </source>
</reference>
<accession>A0A0R1U344</accession>
<sequence length="403" mass="41947">MSTTSRRATVLLTTGILLIGANLRLPITMMPPMLDSVRRAAELPTSLAGLLTTIPLLMFALLSPIVAQLGIRRGTGQTLLLTMIILVGGSYLRIINGAWALLLGTALVGVGITGGNVLLPALIKEKFPTKIGPLTAVYSTTMSIVASLATAFAGVMSVHIGSRSTMATLSTVSIVALVFWALCAPFYGHPRKLNNGNNTDRLRPIMSAPLSWAIMLVFGLQSLLYYSLLTWLPSIWVAAGFSQVAASTLTTVFQFAGLPFSLLVPTLAYRHHGEAIVVAISAGGYLLGVLGILFSGTNFTANVVAALIAGCGSGAAFNLAIILFQKKAATAVDTARLSGMSQSLGYLLGAVGPILFGLITSRVAVLLLSAVIAAALGICGIITTTHTSIFPAKSQADKLGNRP</sequence>
<keyword evidence="2" id="KW-0813">Transport</keyword>
<feature type="transmembrane region" description="Helical" evidence="6">
    <location>
        <begin position="303"/>
        <end position="324"/>
    </location>
</feature>